<reference evidence="1 2" key="1">
    <citation type="journal article" date="2014" name="Genome Announc.">
        <title>Draft Genome Sequence of the Algicidal Bacterium Mangrovimonas yunxiaonensis Strain LY01.</title>
        <authorList>
            <person name="Li Y."/>
            <person name="Zhu H."/>
            <person name="Li C."/>
            <person name="Zhang H."/>
            <person name="Chen Z."/>
            <person name="Zheng W."/>
            <person name="Xu H."/>
            <person name="Zheng T."/>
        </authorList>
    </citation>
    <scope>NUCLEOTIDE SEQUENCE [LARGE SCALE GENOMIC DNA]</scope>
    <source>
        <strain evidence="1 2">LY01</strain>
    </source>
</reference>
<proteinExistence type="predicted"/>
<accession>A0A084TI23</accession>
<reference evidence="2" key="2">
    <citation type="submission" date="2014-07" db="EMBL/GenBank/DDBJ databases">
        <title>Genome sequence of Mangrovimonas yunxiaonensis.</title>
        <authorList>
            <person name="Li Y."/>
            <person name="Zheng T."/>
        </authorList>
    </citation>
    <scope>NUCLEOTIDE SEQUENCE [LARGE SCALE GENOMIC DNA]</scope>
    <source>
        <strain evidence="2">LY01</strain>
    </source>
</reference>
<comment type="caution">
    <text evidence="1">The sequence shown here is derived from an EMBL/GenBank/DDBJ whole genome shotgun (WGS) entry which is preliminary data.</text>
</comment>
<dbReference type="STRING" id="1197477.IA57_07680"/>
<protein>
    <submittedName>
        <fullName evidence="1">Uncharacterized protein</fullName>
    </submittedName>
</protein>
<evidence type="ECO:0000313" key="1">
    <source>
        <dbReference type="EMBL" id="KFB00359.1"/>
    </source>
</evidence>
<dbReference type="eggNOG" id="ENOG503181F">
    <property type="taxonomic scope" value="Bacteria"/>
</dbReference>
<keyword evidence="2" id="KW-1185">Reference proteome</keyword>
<organism evidence="1 2">
    <name type="scientific">Mangrovimonas yunxiaonensis</name>
    <dbReference type="NCBI Taxonomy" id="1197477"/>
    <lineage>
        <taxon>Bacteria</taxon>
        <taxon>Pseudomonadati</taxon>
        <taxon>Bacteroidota</taxon>
        <taxon>Flavobacteriia</taxon>
        <taxon>Flavobacteriales</taxon>
        <taxon>Flavobacteriaceae</taxon>
        <taxon>Mangrovimonas</taxon>
    </lineage>
</organism>
<gene>
    <name evidence="1" type="ORF">IA57_07680</name>
</gene>
<sequence>MFLFFACENEPIDTPDFNQEATIEVDSELYNLIRRVAEVPENDLDTTKVSCVKFVYPLTIFTFDDNNAYQSIHMLNSDAEFSALLGQLTSAQAISISYPIESTLEDGTQLTINSNDALKEAIDNCIKDVLLGASETLINSCFWKVVYSEHTNNTYAGALFQGQNGATNFSFDDTHLIGSWSPLFIEDELHLNIHLNSEDATSNFWNHDWIVTYLSDTEMRLDANNTSVILRQFCTINQSCVNTGLDFSICHLDNIEVTEIVLGDHTSCLLDAIYIDAISNSPENITTTYYSTAADAQDQTNVLDELEPYVVADSQITFWLRVENATTYSIIPITFNFIFC</sequence>
<evidence type="ECO:0000313" key="2">
    <source>
        <dbReference type="Proteomes" id="UP000028521"/>
    </source>
</evidence>
<dbReference type="AlphaFoldDB" id="A0A084TI23"/>
<dbReference type="Proteomes" id="UP000028521">
    <property type="component" value="Unassembled WGS sequence"/>
</dbReference>
<dbReference type="EMBL" id="JPFK01000007">
    <property type="protein sequence ID" value="KFB00359.1"/>
    <property type="molecule type" value="Genomic_DNA"/>
</dbReference>
<name>A0A084TI23_9FLAO</name>